<dbReference type="STRING" id="1079859.SAMN04515674_101605"/>
<evidence type="ECO:0000313" key="1">
    <source>
        <dbReference type="EMBL" id="SFP16879.1"/>
    </source>
</evidence>
<dbReference type="EMBL" id="FOXH01000001">
    <property type="protein sequence ID" value="SFP16879.1"/>
    <property type="molecule type" value="Genomic_DNA"/>
</dbReference>
<accession>A0A1I5N4Y0</accession>
<evidence type="ECO:0000313" key="2">
    <source>
        <dbReference type="Proteomes" id="UP000199306"/>
    </source>
</evidence>
<dbReference type="AlphaFoldDB" id="A0A1I5N4Y0"/>
<dbReference type="OrthoDB" id="8263000at2"/>
<proteinExistence type="predicted"/>
<gene>
    <name evidence="1" type="ORF">SAMN04515674_101605</name>
</gene>
<dbReference type="Proteomes" id="UP000199306">
    <property type="component" value="Unassembled WGS sequence"/>
</dbReference>
<keyword evidence="2" id="KW-1185">Reference proteome</keyword>
<name>A0A1I5N4Y0_9BACT</name>
<sequence length="1243" mass="142641">MKEPVTISKNQNLLPSEDYIFLRKKGLELIEQLGSDKWTNYNITDSGITILENAVYAQTEMGYRLDFPVTDFLAEALNKGGFDQAFYSAAEILTTSAITISDYRRLLIDKTGIKNAWLIAKDCVCEMPVFTDCKNNQLVYTYDKLSEGVHPQGFYDILLDFEEDTTFGSLSDGKLFTNYYFPSVQKSAEVEIRFPIWQEVLNRFQDFEHFLDLSKVLDTVTPVKVSLFNAANLPLTNANFAKSIRQPLKANIEIKFDGIAKKLILLNVPVIIFLEKEEDKNLLEISDFTAFIAEATDFGVVSVYRKKLKKIQESIVASKTLLHRFRNLDEDYCNFTEVGVEDIAVCADIVVLPEADLEKVQAQIYFEIEQYFNPSIRFYSLQELLEKEIPTEEIFNGPFLEHGFILQNDLKNSQLKADIRASDIINRLMDIEGVLAVQHFLMTKYGPDGNAILPGESWKLAISPQHRPQLYIHRSKLLFFKNELPFLPANNDEVKATLQQLKSASESYKLQIHENNLPLPKGMIRDFEDYFPIQFQFPLNYGIGFEGLPKESTDLRKAQAKQLKAYLLLFEQILSNGFSQMAHFDQVFSLNESVKQSIFTKFIDSAMLSVSSIESGNYDLYDGVFNASDLASLAETEEGKLLRRNKFLNHLLARFGENFGEYALLMTELIAENDDYFTAKKLSLEKLITDKIRFLKDEPLMSREKAKSFNYLDEVKVTGFQNIAGLKRRISHLLGLEMLRNYIKTEIVIIDKKYVVSLKLVKEDGTVLLKNKQILEADTSQKANEMADDLVNEWIAFMTEKAKSDAFLDITNGFYRLKNHKSVEIGISEAFADVPSAQNALTAMISWAEEKFKSERFFIVEHLLLRPHFYGQALLPVCLDADCETCGEDDPYSFRLTFVMPGWMQKFKNLNFRKYAERIIRTETPAHLLPKICWVGNEIYRGKDETDGIICQMLALLKLHYSGSPLSADINENDRLLTKLFCPCTDFIFDKYNEAYAESVFNNNFLDITTAQKNALFDLVIKPELICKAQLKPTYEAPLKALITGYFKTDTCKIQLADDEIVTEAKLQCFQLNAFHKAWNEWLIANKAILSNEEPQLHDQFRNYFKNDALIKNLPYNEDQSCEKIRTILGDFGEQLRLWVLQNLYNPVSDAQWETSIDTLIKNALTKMLIINPQFTDLVNITIEYYTDKANAKKKHKKDVIFKHAYLIAIFKNLKSIYPPATLHDCEDGDDGNVVRLDNTVII</sequence>
<protein>
    <submittedName>
        <fullName evidence="1">Uncharacterized protein</fullName>
    </submittedName>
</protein>
<organism evidence="1 2">
    <name type="scientific">Pseudarcicella hirudinis</name>
    <dbReference type="NCBI Taxonomy" id="1079859"/>
    <lineage>
        <taxon>Bacteria</taxon>
        <taxon>Pseudomonadati</taxon>
        <taxon>Bacteroidota</taxon>
        <taxon>Cytophagia</taxon>
        <taxon>Cytophagales</taxon>
        <taxon>Flectobacillaceae</taxon>
        <taxon>Pseudarcicella</taxon>
    </lineage>
</organism>
<dbReference type="RefSeq" id="WP_092011838.1">
    <property type="nucleotide sequence ID" value="NZ_FOXH01000001.1"/>
</dbReference>
<reference evidence="1 2" key="1">
    <citation type="submission" date="2016-10" db="EMBL/GenBank/DDBJ databases">
        <authorList>
            <person name="de Groot N.N."/>
        </authorList>
    </citation>
    <scope>NUCLEOTIDE SEQUENCE [LARGE SCALE GENOMIC DNA]</scope>
    <source>
        <strain evidence="2">E92,LMG 26720,CCM 7988</strain>
    </source>
</reference>